<dbReference type="FunFam" id="2.30.30.100:FF:000017">
    <property type="entry name" value="Small nuclear ribonucleoprotein G"/>
    <property type="match status" value="1"/>
</dbReference>
<comment type="similarity">
    <text evidence="3">Belongs to the adaptor complexes large subunit family.</text>
</comment>
<keyword evidence="13" id="KW-0687">Ribonucleoprotein</keyword>
<evidence type="ECO:0000256" key="7">
    <source>
        <dbReference type="ARBA" id="ARBA00022728"/>
    </source>
</evidence>
<dbReference type="GO" id="GO:0005681">
    <property type="term" value="C:spliceosomal complex"/>
    <property type="evidence" value="ECO:0007669"/>
    <property type="project" value="UniProtKB-KW"/>
</dbReference>
<dbReference type="GO" id="GO:0006886">
    <property type="term" value="P:intracellular protein transport"/>
    <property type="evidence" value="ECO:0007669"/>
    <property type="project" value="InterPro"/>
</dbReference>
<evidence type="ECO:0000313" key="16">
    <source>
        <dbReference type="Proteomes" id="UP000322234"/>
    </source>
</evidence>
<dbReference type="InterPro" id="IPR016024">
    <property type="entry name" value="ARM-type_fold"/>
</dbReference>
<keyword evidence="16" id="KW-1185">Reference proteome</keyword>
<dbReference type="EMBL" id="VBQZ03000090">
    <property type="protein sequence ID" value="MXQ93068.1"/>
    <property type="molecule type" value="Genomic_DNA"/>
</dbReference>
<dbReference type="AlphaFoldDB" id="A0A6B0RSK9"/>
<reference evidence="15" key="1">
    <citation type="submission" date="2019-10" db="EMBL/GenBank/DDBJ databases">
        <title>The sequence and de novo assembly of the wild yak genome.</title>
        <authorList>
            <person name="Liu Y."/>
        </authorList>
    </citation>
    <scope>NUCLEOTIDE SEQUENCE [LARGE SCALE GENOMIC DNA]</scope>
    <source>
        <strain evidence="15">WY2019</strain>
    </source>
</reference>
<dbReference type="InterPro" id="IPR011989">
    <property type="entry name" value="ARM-like"/>
</dbReference>
<feature type="domain" description="Sm" evidence="14">
    <location>
        <begin position="4"/>
        <end position="76"/>
    </location>
</feature>
<evidence type="ECO:0000256" key="3">
    <source>
        <dbReference type="ARBA" id="ARBA00006613"/>
    </source>
</evidence>
<dbReference type="GO" id="GO:0000398">
    <property type="term" value="P:mRNA splicing, via spliceosome"/>
    <property type="evidence" value="ECO:0007669"/>
    <property type="project" value="InterPro"/>
</dbReference>
<dbReference type="SUPFAM" id="SSF50182">
    <property type="entry name" value="Sm-like ribonucleoproteins"/>
    <property type="match status" value="1"/>
</dbReference>
<dbReference type="GO" id="GO:0012505">
    <property type="term" value="C:endomembrane system"/>
    <property type="evidence" value="ECO:0007669"/>
    <property type="project" value="UniProtKB-SubCell"/>
</dbReference>
<evidence type="ECO:0000256" key="11">
    <source>
        <dbReference type="ARBA" id="ARBA00023187"/>
    </source>
</evidence>
<dbReference type="Pfam" id="PF01423">
    <property type="entry name" value="LSM"/>
    <property type="match status" value="1"/>
</dbReference>
<dbReference type="GO" id="GO:0030532">
    <property type="term" value="C:small nuclear ribonucleoprotein complex"/>
    <property type="evidence" value="ECO:0007669"/>
    <property type="project" value="UniProtKB-ARBA"/>
</dbReference>
<evidence type="ECO:0000256" key="1">
    <source>
        <dbReference type="ARBA" id="ARBA00004123"/>
    </source>
</evidence>
<evidence type="ECO:0000256" key="5">
    <source>
        <dbReference type="ARBA" id="ARBA00022448"/>
    </source>
</evidence>
<dbReference type="InterPro" id="IPR001163">
    <property type="entry name" value="Sm_dom_euk/arc"/>
</dbReference>
<dbReference type="Gene3D" id="2.30.30.100">
    <property type="match status" value="1"/>
</dbReference>
<accession>A0A6B0RSK9</accession>
<keyword evidence="9" id="KW-0653">Protein transport</keyword>
<name>A0A6B0RSK9_9CETA</name>
<dbReference type="InterPro" id="IPR010920">
    <property type="entry name" value="LSM_dom_sf"/>
</dbReference>
<evidence type="ECO:0000256" key="12">
    <source>
        <dbReference type="ARBA" id="ARBA00023242"/>
    </source>
</evidence>
<dbReference type="GO" id="GO:0030117">
    <property type="term" value="C:membrane coat"/>
    <property type="evidence" value="ECO:0007669"/>
    <property type="project" value="InterPro"/>
</dbReference>
<dbReference type="PANTHER" id="PTHR11134">
    <property type="entry name" value="ADAPTOR COMPLEX SUBUNIT BETA FAMILY MEMBER"/>
    <property type="match status" value="1"/>
</dbReference>
<dbReference type="Proteomes" id="UP000322234">
    <property type="component" value="Unassembled WGS sequence"/>
</dbReference>
<keyword evidence="6" id="KW-0507">mRNA processing</keyword>
<evidence type="ECO:0000256" key="13">
    <source>
        <dbReference type="ARBA" id="ARBA00023274"/>
    </source>
</evidence>
<evidence type="ECO:0000313" key="15">
    <source>
        <dbReference type="EMBL" id="MXQ93068.1"/>
    </source>
</evidence>
<dbReference type="InterPro" id="IPR026739">
    <property type="entry name" value="AP_beta"/>
</dbReference>
<evidence type="ECO:0000256" key="2">
    <source>
        <dbReference type="ARBA" id="ARBA00004184"/>
    </source>
</evidence>
<evidence type="ECO:0000256" key="10">
    <source>
        <dbReference type="ARBA" id="ARBA00023136"/>
    </source>
</evidence>
<evidence type="ECO:0000256" key="8">
    <source>
        <dbReference type="ARBA" id="ARBA00022884"/>
    </source>
</evidence>
<dbReference type="InterPro" id="IPR047575">
    <property type="entry name" value="Sm"/>
</dbReference>
<keyword evidence="7" id="KW-0747">Spliceosome</keyword>
<dbReference type="PROSITE" id="PS52002">
    <property type="entry name" value="SM"/>
    <property type="match status" value="1"/>
</dbReference>
<dbReference type="SMART" id="SM00651">
    <property type="entry name" value="Sm"/>
    <property type="match status" value="1"/>
</dbReference>
<gene>
    <name evidence="15" type="ORF">E5288_WYG019681</name>
</gene>
<sequence>MSKAHPPKLKKFMDKKVSLKLNGGRHVQGILQGFDPFMNLVIDECVEMATSGQQNNIGMVVIRGNSIIMLEALEQAELNNEKKEKRKGAVKKVIAAMTVGKDVSTLFPDIVNYMQTDNLELKKLVYLYLMNYAKSQPDMAIMAVNSFVKDCKDPNPLTQALAVRTMQCIRMNKITEYLCEPLCKCLKDDDPYVQKTAAVCVAKLHNINAQMMEDQEFLDSLWDHIADSNPMMVANAVAALSEISESHPNINLLDLYPQNINKLLTALNECTEWGQIFTLDCLFNYNPKDDREAQNISNITQVLAELIEYATEVDVDFVCKAVRAVGWCAIKVEQSAERCVSTLLDLIQTKVDYVVQEATVVIRDIFRKYSNKYESIIATLCENLRVTG</sequence>
<dbReference type="GO" id="GO:0003723">
    <property type="term" value="F:RNA binding"/>
    <property type="evidence" value="ECO:0007669"/>
    <property type="project" value="UniProtKB-KW"/>
</dbReference>
<dbReference type="CDD" id="cd01719">
    <property type="entry name" value="Sm_G"/>
    <property type="match status" value="1"/>
</dbReference>
<dbReference type="SUPFAM" id="SSF48371">
    <property type="entry name" value="ARM repeat"/>
    <property type="match status" value="1"/>
</dbReference>
<evidence type="ECO:0000256" key="9">
    <source>
        <dbReference type="ARBA" id="ARBA00022927"/>
    </source>
</evidence>
<keyword evidence="5" id="KW-0813">Transport</keyword>
<dbReference type="InterPro" id="IPR002553">
    <property type="entry name" value="Clathrin/coatomer_adapt-like_N"/>
</dbReference>
<evidence type="ECO:0000256" key="6">
    <source>
        <dbReference type="ARBA" id="ARBA00022664"/>
    </source>
</evidence>
<keyword evidence="12" id="KW-0539">Nucleus</keyword>
<comment type="subcellular location">
    <subcellularLocation>
        <location evidence="2">Endomembrane system</location>
        <topology evidence="2">Peripheral membrane protein</topology>
    </subcellularLocation>
    <subcellularLocation>
        <location evidence="1">Nucleus</location>
    </subcellularLocation>
</comment>
<dbReference type="GO" id="GO:0016192">
    <property type="term" value="P:vesicle-mediated transport"/>
    <property type="evidence" value="ECO:0007669"/>
    <property type="project" value="InterPro"/>
</dbReference>
<protein>
    <recommendedName>
        <fullName evidence="14">Sm domain-containing protein</fullName>
    </recommendedName>
</protein>
<evidence type="ECO:0000256" key="4">
    <source>
        <dbReference type="ARBA" id="ARBA00006850"/>
    </source>
</evidence>
<comment type="caution">
    <text evidence="15">The sequence shown here is derived from an EMBL/GenBank/DDBJ whole genome shotgun (WGS) entry which is preliminary data.</text>
</comment>
<dbReference type="Gene3D" id="1.25.10.10">
    <property type="entry name" value="Leucine-rich Repeat Variant"/>
    <property type="match status" value="2"/>
</dbReference>
<organism evidence="15 16">
    <name type="scientific">Bos mutus</name>
    <name type="common">wild yak</name>
    <dbReference type="NCBI Taxonomy" id="72004"/>
    <lineage>
        <taxon>Eukaryota</taxon>
        <taxon>Metazoa</taxon>
        <taxon>Chordata</taxon>
        <taxon>Craniata</taxon>
        <taxon>Vertebrata</taxon>
        <taxon>Euteleostomi</taxon>
        <taxon>Mammalia</taxon>
        <taxon>Eutheria</taxon>
        <taxon>Laurasiatheria</taxon>
        <taxon>Artiodactyla</taxon>
        <taxon>Ruminantia</taxon>
        <taxon>Pecora</taxon>
        <taxon>Bovidae</taxon>
        <taxon>Bovinae</taxon>
        <taxon>Bos</taxon>
    </lineage>
</organism>
<dbReference type="Pfam" id="PF01602">
    <property type="entry name" value="Adaptin_N"/>
    <property type="match status" value="2"/>
</dbReference>
<evidence type="ECO:0000259" key="14">
    <source>
        <dbReference type="PROSITE" id="PS52002"/>
    </source>
</evidence>
<keyword evidence="11" id="KW-0508">mRNA splicing</keyword>
<keyword evidence="10" id="KW-0472">Membrane</keyword>
<keyword evidence="8" id="KW-0694">RNA-binding</keyword>
<comment type="similarity">
    <text evidence="4">Belongs to the snRNP Sm proteins family.</text>
</comment>
<proteinExistence type="inferred from homology"/>
<dbReference type="InterPro" id="IPR034098">
    <property type="entry name" value="Sm_G"/>
</dbReference>